<protein>
    <submittedName>
        <fullName evidence="2">Uncharacterized protein</fullName>
    </submittedName>
</protein>
<organism evidence="2">
    <name type="scientific">bioreactor metagenome</name>
    <dbReference type="NCBI Taxonomy" id="1076179"/>
    <lineage>
        <taxon>unclassified sequences</taxon>
        <taxon>metagenomes</taxon>
        <taxon>ecological metagenomes</taxon>
    </lineage>
</organism>
<evidence type="ECO:0000313" key="2">
    <source>
        <dbReference type="EMBL" id="MPM55052.1"/>
    </source>
</evidence>
<proteinExistence type="predicted"/>
<reference evidence="2" key="1">
    <citation type="submission" date="2019-08" db="EMBL/GenBank/DDBJ databases">
        <authorList>
            <person name="Kucharzyk K."/>
            <person name="Murdoch R.W."/>
            <person name="Higgins S."/>
            <person name="Loffler F."/>
        </authorList>
    </citation>
    <scope>NUCLEOTIDE SEQUENCE</scope>
</reference>
<dbReference type="AlphaFoldDB" id="A0A645AP72"/>
<name>A0A645AP72_9ZZZZ</name>
<comment type="caution">
    <text evidence="2">The sequence shown here is derived from an EMBL/GenBank/DDBJ whole genome shotgun (WGS) entry which is preliminary data.</text>
</comment>
<sequence length="160" mass="17650">MLRVDECTDTTLCLRLRHRMQGHRRLAGGLRPVDLDDPAPWQAPDAERDVQRHRPGRDHLDVGVRPVSQTHHRTLAVLLLDLAERGVQRLLAVVDCHRLALSSPRRRDTRPPPSGGFGCPALRAGTPLSSVLAITALRGAGFACGRLTCGRLACCWWCCV</sequence>
<feature type="compositionally biased region" description="Basic and acidic residues" evidence="1">
    <location>
        <begin position="45"/>
        <end position="62"/>
    </location>
</feature>
<evidence type="ECO:0000256" key="1">
    <source>
        <dbReference type="SAM" id="MobiDB-lite"/>
    </source>
</evidence>
<dbReference type="EMBL" id="VSSQ01015088">
    <property type="protein sequence ID" value="MPM55052.1"/>
    <property type="molecule type" value="Genomic_DNA"/>
</dbReference>
<accession>A0A645AP72</accession>
<feature type="region of interest" description="Disordered" evidence="1">
    <location>
        <begin position="29"/>
        <end position="62"/>
    </location>
</feature>
<gene>
    <name evidence="2" type="ORF">SDC9_101837</name>
</gene>